<dbReference type="GO" id="GO:0005634">
    <property type="term" value="C:nucleus"/>
    <property type="evidence" value="ECO:0007669"/>
    <property type="project" value="UniProtKB-SubCell"/>
</dbReference>
<dbReference type="RefSeq" id="XP_008087740.1">
    <property type="nucleotide sequence ID" value="XM_008089549.1"/>
</dbReference>
<keyword evidence="5" id="KW-0539">Nucleus</keyword>
<dbReference type="PANTHER" id="PTHR47338">
    <property type="entry name" value="ZN(II)2CYS6 TRANSCRIPTION FACTOR (EUROFUNG)-RELATED"/>
    <property type="match status" value="1"/>
</dbReference>
<protein>
    <submittedName>
        <fullName evidence="7">C6 transcription factor</fullName>
    </submittedName>
</protein>
<dbReference type="Pfam" id="PF04082">
    <property type="entry name" value="Fungal_trans"/>
    <property type="match status" value="1"/>
</dbReference>
<keyword evidence="4" id="KW-0804">Transcription</keyword>
<organism evidence="7 8">
    <name type="scientific">Glarea lozoyensis (strain ATCC 20868 / MF5171)</name>
    <dbReference type="NCBI Taxonomy" id="1116229"/>
    <lineage>
        <taxon>Eukaryota</taxon>
        <taxon>Fungi</taxon>
        <taxon>Dikarya</taxon>
        <taxon>Ascomycota</taxon>
        <taxon>Pezizomycotina</taxon>
        <taxon>Leotiomycetes</taxon>
        <taxon>Helotiales</taxon>
        <taxon>Helotiaceae</taxon>
        <taxon>Glarea</taxon>
    </lineage>
</organism>
<sequence length="584" mass="66252">MGSPSRHVSASPSISQIRVDPVRPPCDSRLPTWDTIQSVAETYLLYCDCQPLPLFHRQSFIRSLRTRDPELLFAVLALASRFSDGTIRASQIELVDGYVEASRTIISKRVFDGDVELSTIQSLCLLALVDFTDGKKRRASVHSSLAMSLAHNAGLTGETYAPVSRSQKEERRRCFWSLFLLKRLHGADFMVLDFATDENFPRYPETTGKVINHEATGNQSFSASPEPSVDQGIVAYAIQMSEIWFKVTRYAWRRSIPNELPPWSPQSEYSTILGQQMDAETRMPFTHRFAPSKFSQRSIDELNGTRDYWGPWLLIQFLYHTNLCLLNHPLLISLRLRNFKGVIPEIFLQHTSDLISTHASWIINFIDMLDSKQFIVTDPFLAHCVAIIATIYLQESFVEDMTKRREKQEHFEKCLKFIRGFGSYWPHVGRIADKLHKLSETVSSTQVASDEPIRQNRKLLIDLGQFFEILEYSSSSEIAGSARNMFGPSLSSTIPASRTEMAQTTILPEPTRVERQEFGTPSASNTPTTAVPDHSAYMNFAMTPVVTNTGAFQFSDDELAVLAENFFQQRTDDGNANWWNMGNL</sequence>
<dbReference type="InterPro" id="IPR050815">
    <property type="entry name" value="TF_fung"/>
</dbReference>
<dbReference type="GO" id="GO:0006351">
    <property type="term" value="P:DNA-templated transcription"/>
    <property type="evidence" value="ECO:0007669"/>
    <property type="project" value="InterPro"/>
</dbReference>
<dbReference type="GO" id="GO:0000981">
    <property type="term" value="F:DNA-binding transcription factor activity, RNA polymerase II-specific"/>
    <property type="evidence" value="ECO:0007669"/>
    <property type="project" value="InterPro"/>
</dbReference>
<evidence type="ECO:0000259" key="6">
    <source>
        <dbReference type="Pfam" id="PF04082"/>
    </source>
</evidence>
<proteinExistence type="predicted"/>
<dbReference type="Proteomes" id="UP000016922">
    <property type="component" value="Unassembled WGS sequence"/>
</dbReference>
<dbReference type="OrthoDB" id="424974at2759"/>
<dbReference type="GeneID" id="19470447"/>
<dbReference type="STRING" id="1116229.S3CG05"/>
<dbReference type="AlphaFoldDB" id="S3CG05"/>
<dbReference type="EMBL" id="KE145372">
    <property type="protein sequence ID" value="EPE24825.1"/>
    <property type="molecule type" value="Genomic_DNA"/>
</dbReference>
<dbReference type="GO" id="GO:0008270">
    <property type="term" value="F:zinc ion binding"/>
    <property type="evidence" value="ECO:0007669"/>
    <property type="project" value="InterPro"/>
</dbReference>
<evidence type="ECO:0000313" key="8">
    <source>
        <dbReference type="Proteomes" id="UP000016922"/>
    </source>
</evidence>
<dbReference type="GO" id="GO:0003677">
    <property type="term" value="F:DNA binding"/>
    <property type="evidence" value="ECO:0007669"/>
    <property type="project" value="InterPro"/>
</dbReference>
<accession>S3CG05</accession>
<gene>
    <name evidence="7" type="ORF">GLAREA_11406</name>
</gene>
<evidence type="ECO:0000313" key="7">
    <source>
        <dbReference type="EMBL" id="EPE24825.1"/>
    </source>
</evidence>
<dbReference type="InterPro" id="IPR007219">
    <property type="entry name" value="XnlR_reg_dom"/>
</dbReference>
<dbReference type="CDD" id="cd12148">
    <property type="entry name" value="fungal_TF_MHR"/>
    <property type="match status" value="1"/>
</dbReference>
<keyword evidence="3" id="KW-0805">Transcription regulation</keyword>
<keyword evidence="8" id="KW-1185">Reference proteome</keyword>
<dbReference type="KEGG" id="glz:GLAREA_11406"/>
<dbReference type="HOGENOM" id="CLU_015161_3_0_1"/>
<dbReference type="PANTHER" id="PTHR47338:SF9">
    <property type="entry name" value="ZN(II)2CYS6 TRANSCRIPTION FACTOR (EUROFUNG)"/>
    <property type="match status" value="1"/>
</dbReference>
<evidence type="ECO:0000256" key="2">
    <source>
        <dbReference type="ARBA" id="ARBA00022723"/>
    </source>
</evidence>
<feature type="domain" description="Xylanolytic transcriptional activator regulatory" evidence="6">
    <location>
        <begin position="42"/>
        <end position="190"/>
    </location>
</feature>
<evidence type="ECO:0000256" key="1">
    <source>
        <dbReference type="ARBA" id="ARBA00004123"/>
    </source>
</evidence>
<evidence type="ECO:0000256" key="5">
    <source>
        <dbReference type="ARBA" id="ARBA00023242"/>
    </source>
</evidence>
<reference evidence="7 8" key="1">
    <citation type="journal article" date="2013" name="BMC Genomics">
        <title>Genomics-driven discovery of the pneumocandin biosynthetic gene cluster in the fungus Glarea lozoyensis.</title>
        <authorList>
            <person name="Chen L."/>
            <person name="Yue Q."/>
            <person name="Zhang X."/>
            <person name="Xiang M."/>
            <person name="Wang C."/>
            <person name="Li S."/>
            <person name="Che Y."/>
            <person name="Ortiz-Lopez F.J."/>
            <person name="Bills G.F."/>
            <person name="Liu X."/>
            <person name="An Z."/>
        </authorList>
    </citation>
    <scope>NUCLEOTIDE SEQUENCE [LARGE SCALE GENOMIC DNA]</scope>
    <source>
        <strain evidence="8">ATCC 20868 / MF5171</strain>
    </source>
</reference>
<dbReference type="eggNOG" id="ENOG502QQ29">
    <property type="taxonomic scope" value="Eukaryota"/>
</dbReference>
<evidence type="ECO:0000256" key="3">
    <source>
        <dbReference type="ARBA" id="ARBA00023015"/>
    </source>
</evidence>
<name>S3CG05_GLAL2</name>
<comment type="subcellular location">
    <subcellularLocation>
        <location evidence="1">Nucleus</location>
    </subcellularLocation>
</comment>
<evidence type="ECO:0000256" key="4">
    <source>
        <dbReference type="ARBA" id="ARBA00023163"/>
    </source>
</evidence>
<dbReference type="OMA" id="REYWGPW"/>
<keyword evidence="2" id="KW-0479">Metal-binding</keyword>